<evidence type="ECO:0000256" key="2">
    <source>
        <dbReference type="ARBA" id="ARBA00022692"/>
    </source>
</evidence>
<keyword evidence="8 10" id="KW-0807">Transducer</keyword>
<accession>A0PF30</accession>
<dbReference type="InterPro" id="IPR000995">
    <property type="entry name" value="Musac_Ach_rcpt"/>
</dbReference>
<evidence type="ECO:0000256" key="5">
    <source>
        <dbReference type="ARBA" id="ARBA00023136"/>
    </source>
</evidence>
<comment type="similarity">
    <text evidence="10">Belongs to the G-protein coupled receptor 1 family.</text>
</comment>
<evidence type="ECO:0000256" key="10">
    <source>
        <dbReference type="RuleBase" id="RU000688"/>
    </source>
</evidence>
<dbReference type="CDD" id="cd14967">
    <property type="entry name" value="7tmA_amine_R-like"/>
    <property type="match status" value="1"/>
</dbReference>
<sequence length="498" mass="54862">MVNCSLSTQTVPYPGFLPTSGVDNELLTDSGLSLSTVSWANITEITGRKEDTPKYGLLVVLVLISLATVVGNVMVVVALVREKMLRTVYNYFILNLALADLCVGLVVMPLFATYVTLGKWPFGSAMCVLWVLMDFGCCQVSIFTLLLIATDRYCSIRWPTTYVARRTAQRTIPAVVLTWVVAATIWAPGVASSLVSDAEQCVLLPSANIAFTVTSAMLSYHLPVVSIIALYSRMTVLLIRKMKTKHAKRKIVPLDMQNSTSKVSGQAENLPGTSDPSRSRSHRINPQGVLRKTVSFSLEQKCTNAPVMEDSSVGDPDIDMDTSSVLDTYLKDLKLPGQVSIKPPQNRGPLTANENRWCCMWQPFCNGIVPLDVDWEHAGSRRSSTVSTQSFRRNIRQSGHSGERREMRAVRTLVVVSVVFLICWIPFITMYLVTGACPACISSTAYNVSYWMAYINSGLNPIVYSLLSPEFRKAFKKVLRIGSRATSQAGRQSTLQAG</sequence>
<reference evidence="14" key="1">
    <citation type="submission" date="2006-08" db="EMBL/GenBank/DDBJ databases">
        <title>Eleven new putative aminergic G-protein coupled receptors from Amphioxus (Branchiostoma floridae): Identification, sequence analysis and phylogenetic relationship.</title>
        <authorList>
            <person name="Burman C."/>
            <person name="Maqueira B."/>
            <person name="Coadwell J."/>
            <person name="Evans P.D."/>
        </authorList>
    </citation>
    <scope>NUCLEOTIDE SEQUENCE</scope>
</reference>
<evidence type="ECO:0000256" key="1">
    <source>
        <dbReference type="ARBA" id="ARBA00022475"/>
    </source>
</evidence>
<keyword evidence="5 12" id="KW-0472">Membrane</keyword>
<feature type="transmembrane region" description="Helical" evidence="12">
    <location>
        <begin position="55"/>
        <end position="80"/>
    </location>
</feature>
<feature type="transmembrane region" description="Helical" evidence="12">
    <location>
        <begin position="129"/>
        <end position="150"/>
    </location>
</feature>
<comment type="subcellular location">
    <subcellularLocation>
        <location evidence="9">Postsynaptic cell membrane</location>
        <topology evidence="9">Multi-pass membrane protein</topology>
    </subcellularLocation>
</comment>
<dbReference type="PROSITE" id="PS50262">
    <property type="entry name" value="G_PROTEIN_RECEP_F1_2"/>
    <property type="match status" value="1"/>
</dbReference>
<feature type="region of interest" description="Disordered" evidence="11">
    <location>
        <begin position="253"/>
        <end position="286"/>
    </location>
</feature>
<keyword evidence="7 10" id="KW-0675">Receptor</keyword>
<dbReference type="PRINTS" id="PR00243">
    <property type="entry name" value="MUSCARINICR"/>
</dbReference>
<keyword evidence="4 10" id="KW-0297">G-protein coupled receptor</keyword>
<evidence type="ECO:0000313" key="14">
    <source>
        <dbReference type="EMBL" id="CAL36660.1"/>
    </source>
</evidence>
<dbReference type="SUPFAM" id="SSF81321">
    <property type="entry name" value="Family A G protein-coupled receptor-like"/>
    <property type="match status" value="1"/>
</dbReference>
<dbReference type="PANTHER" id="PTHR24248">
    <property type="entry name" value="ADRENERGIC RECEPTOR-RELATED G-PROTEIN COUPLED RECEPTOR"/>
    <property type="match status" value="1"/>
</dbReference>
<feature type="transmembrane region" description="Helical" evidence="12">
    <location>
        <begin position="171"/>
        <end position="189"/>
    </location>
</feature>
<feature type="domain" description="G-protein coupled receptors family 1 profile" evidence="13">
    <location>
        <begin position="71"/>
        <end position="464"/>
    </location>
</feature>
<dbReference type="PROSITE" id="PS00237">
    <property type="entry name" value="G_PROTEIN_RECEP_F1_1"/>
    <property type="match status" value="1"/>
</dbReference>
<evidence type="ECO:0000256" key="8">
    <source>
        <dbReference type="ARBA" id="ARBA00023224"/>
    </source>
</evidence>
<dbReference type="EMBL" id="AM396594">
    <property type="protein sequence ID" value="CAL36660.1"/>
    <property type="molecule type" value="Genomic_DNA"/>
</dbReference>
<dbReference type="Pfam" id="PF00001">
    <property type="entry name" value="7tm_1"/>
    <property type="match status" value="1"/>
</dbReference>
<name>A0PF30_BRAFL</name>
<evidence type="ECO:0000256" key="6">
    <source>
        <dbReference type="ARBA" id="ARBA00023157"/>
    </source>
</evidence>
<protein>
    <submittedName>
        <fullName evidence="14">Predicted novel dopamine-like G-protein coupled receptor</fullName>
    </submittedName>
</protein>
<dbReference type="GO" id="GO:0016907">
    <property type="term" value="F:G protein-coupled acetylcholine receptor activity"/>
    <property type="evidence" value="ECO:0007669"/>
    <property type="project" value="InterPro"/>
</dbReference>
<keyword evidence="6" id="KW-1015">Disulfide bond</keyword>
<dbReference type="PRINTS" id="PR00237">
    <property type="entry name" value="GPCRRHODOPSN"/>
</dbReference>
<feature type="transmembrane region" description="Helical" evidence="12">
    <location>
        <begin position="92"/>
        <end position="117"/>
    </location>
</feature>
<dbReference type="AlphaFoldDB" id="A0PF30"/>
<gene>
    <name evidence="14" type="primary">AmphiAmR8</name>
</gene>
<feature type="transmembrane region" description="Helical" evidence="12">
    <location>
        <begin position="448"/>
        <end position="467"/>
    </location>
</feature>
<evidence type="ECO:0000259" key="13">
    <source>
        <dbReference type="PROSITE" id="PS50262"/>
    </source>
</evidence>
<dbReference type="PANTHER" id="PTHR24248:SF125">
    <property type="entry name" value="DOPAMINE D2-LIKE RECEPTOR"/>
    <property type="match status" value="1"/>
</dbReference>
<organism evidence="14">
    <name type="scientific">Branchiostoma floridae</name>
    <name type="common">Florida lancelet</name>
    <name type="synonym">Amphioxus</name>
    <dbReference type="NCBI Taxonomy" id="7739"/>
    <lineage>
        <taxon>Eukaryota</taxon>
        <taxon>Metazoa</taxon>
        <taxon>Chordata</taxon>
        <taxon>Cephalochordata</taxon>
        <taxon>Leptocardii</taxon>
        <taxon>Amphioxiformes</taxon>
        <taxon>Branchiostomatidae</taxon>
        <taxon>Branchiostoma</taxon>
    </lineage>
</organism>
<evidence type="ECO:0000256" key="9">
    <source>
        <dbReference type="ARBA" id="ARBA00034104"/>
    </source>
</evidence>
<dbReference type="GO" id="GO:0045211">
    <property type="term" value="C:postsynaptic membrane"/>
    <property type="evidence" value="ECO:0007669"/>
    <property type="project" value="UniProtKB-SubCell"/>
</dbReference>
<feature type="transmembrane region" description="Helical" evidence="12">
    <location>
        <begin position="209"/>
        <end position="232"/>
    </location>
</feature>
<keyword evidence="1" id="KW-1003">Cell membrane</keyword>
<keyword evidence="2 10" id="KW-0812">Transmembrane</keyword>
<dbReference type="InterPro" id="IPR000276">
    <property type="entry name" value="GPCR_Rhodpsn"/>
</dbReference>
<evidence type="ECO:0000256" key="4">
    <source>
        <dbReference type="ARBA" id="ARBA00023040"/>
    </source>
</evidence>
<feature type="compositionally biased region" description="Polar residues" evidence="11">
    <location>
        <begin position="256"/>
        <end position="276"/>
    </location>
</feature>
<proteinExistence type="inferred from homology"/>
<dbReference type="Gene3D" id="1.20.1070.10">
    <property type="entry name" value="Rhodopsin 7-helix transmembrane proteins"/>
    <property type="match status" value="2"/>
</dbReference>
<dbReference type="SMART" id="SM01381">
    <property type="entry name" value="7TM_GPCR_Srsx"/>
    <property type="match status" value="1"/>
</dbReference>
<evidence type="ECO:0000256" key="3">
    <source>
        <dbReference type="ARBA" id="ARBA00022989"/>
    </source>
</evidence>
<dbReference type="InterPro" id="IPR017452">
    <property type="entry name" value="GPCR_Rhodpsn_7TM"/>
</dbReference>
<keyword evidence="3 12" id="KW-1133">Transmembrane helix</keyword>
<evidence type="ECO:0000256" key="12">
    <source>
        <dbReference type="SAM" id="Phobius"/>
    </source>
</evidence>
<evidence type="ECO:0000256" key="7">
    <source>
        <dbReference type="ARBA" id="ARBA00023170"/>
    </source>
</evidence>
<evidence type="ECO:0000256" key="11">
    <source>
        <dbReference type="SAM" id="MobiDB-lite"/>
    </source>
</evidence>
<feature type="transmembrane region" description="Helical" evidence="12">
    <location>
        <begin position="413"/>
        <end position="433"/>
    </location>
</feature>